<evidence type="ECO:0000256" key="2">
    <source>
        <dbReference type="ARBA" id="ARBA00022840"/>
    </source>
</evidence>
<dbReference type="Proteomes" id="UP000267096">
    <property type="component" value="Unassembled WGS sequence"/>
</dbReference>
<dbReference type="FunFam" id="3.40.50.300:FF:003838">
    <property type="entry name" value="ATP-dependent bile acid permease, putative"/>
    <property type="match status" value="1"/>
</dbReference>
<dbReference type="GO" id="GO:0005524">
    <property type="term" value="F:ATP binding"/>
    <property type="evidence" value="ECO:0007669"/>
    <property type="project" value="UniProtKB-KW"/>
</dbReference>
<organism evidence="6">
    <name type="scientific">Anisakis simplex</name>
    <name type="common">Herring worm</name>
    <dbReference type="NCBI Taxonomy" id="6269"/>
    <lineage>
        <taxon>Eukaryota</taxon>
        <taxon>Metazoa</taxon>
        <taxon>Ecdysozoa</taxon>
        <taxon>Nematoda</taxon>
        <taxon>Chromadorea</taxon>
        <taxon>Rhabditida</taxon>
        <taxon>Spirurina</taxon>
        <taxon>Ascaridomorpha</taxon>
        <taxon>Ascaridoidea</taxon>
        <taxon>Anisakidae</taxon>
        <taxon>Anisakis</taxon>
        <taxon>Anisakis simplex complex</taxon>
    </lineage>
</organism>
<dbReference type="SUPFAM" id="SSF52540">
    <property type="entry name" value="P-loop containing nucleoside triphosphate hydrolases"/>
    <property type="match status" value="1"/>
</dbReference>
<evidence type="ECO:0000313" key="4">
    <source>
        <dbReference type="EMBL" id="VDK20820.1"/>
    </source>
</evidence>
<evidence type="ECO:0000259" key="3">
    <source>
        <dbReference type="Pfam" id="PF00005"/>
    </source>
</evidence>
<gene>
    <name evidence="4" type="ORF">ASIM_LOCUS2913</name>
</gene>
<keyword evidence="5" id="KW-1185">Reference proteome</keyword>
<dbReference type="Pfam" id="PF00005">
    <property type="entry name" value="ABC_tran"/>
    <property type="match status" value="1"/>
</dbReference>
<dbReference type="Gene3D" id="3.40.50.300">
    <property type="entry name" value="P-loop containing nucleotide triphosphate hydrolases"/>
    <property type="match status" value="1"/>
</dbReference>
<sequence length="189" mass="21514">MVFQMSGIFQFAVRTQTELEAKMTSVERVAHYCNHVESEDNWETKKDDPPVPSDWPSSGGIEFKNVKLRYRPSLPLALDDVTFSIPPKEKVGIVGRTGSGKSSLCNVLYRMYPLTWGDIHIDGVNITHIGLHRLRRAMAVIPQDPTLFAGTIRFNLDPCNEFTDDQLWNALEQTFLKDMVSFFRPLVPL</sequence>
<feature type="domain" description="ABC transporter" evidence="3">
    <location>
        <begin position="78"/>
        <end position="177"/>
    </location>
</feature>
<dbReference type="OrthoDB" id="6500128at2759"/>
<dbReference type="AlphaFoldDB" id="A0A0M3J680"/>
<evidence type="ECO:0000256" key="1">
    <source>
        <dbReference type="ARBA" id="ARBA00022741"/>
    </source>
</evidence>
<proteinExistence type="predicted"/>
<protein>
    <submittedName>
        <fullName evidence="6">ABC transporter domain-containing protein</fullName>
    </submittedName>
</protein>
<dbReference type="GO" id="GO:0016020">
    <property type="term" value="C:membrane"/>
    <property type="evidence" value="ECO:0007669"/>
    <property type="project" value="TreeGrafter"/>
</dbReference>
<dbReference type="EMBL" id="UYRR01004178">
    <property type="protein sequence ID" value="VDK20820.1"/>
    <property type="molecule type" value="Genomic_DNA"/>
</dbReference>
<evidence type="ECO:0000313" key="6">
    <source>
        <dbReference type="WBParaSite" id="ASIM_0000306501-mRNA-1"/>
    </source>
</evidence>
<reference evidence="6" key="1">
    <citation type="submission" date="2017-02" db="UniProtKB">
        <authorList>
            <consortium name="WormBaseParasite"/>
        </authorList>
    </citation>
    <scope>IDENTIFICATION</scope>
</reference>
<dbReference type="InterPro" id="IPR050173">
    <property type="entry name" value="ABC_transporter_C-like"/>
</dbReference>
<reference evidence="4 5" key="2">
    <citation type="submission" date="2018-11" db="EMBL/GenBank/DDBJ databases">
        <authorList>
            <consortium name="Pathogen Informatics"/>
        </authorList>
    </citation>
    <scope>NUCLEOTIDE SEQUENCE [LARGE SCALE GENOMIC DNA]</scope>
</reference>
<keyword evidence="1" id="KW-0547">Nucleotide-binding</keyword>
<dbReference type="InterPro" id="IPR027417">
    <property type="entry name" value="P-loop_NTPase"/>
</dbReference>
<evidence type="ECO:0000313" key="5">
    <source>
        <dbReference type="Proteomes" id="UP000267096"/>
    </source>
</evidence>
<accession>A0A0M3J680</accession>
<dbReference type="GO" id="GO:0016887">
    <property type="term" value="F:ATP hydrolysis activity"/>
    <property type="evidence" value="ECO:0007669"/>
    <property type="project" value="InterPro"/>
</dbReference>
<name>A0A0M3J680_ANISI</name>
<dbReference type="WBParaSite" id="ASIM_0000306501-mRNA-1">
    <property type="protein sequence ID" value="ASIM_0000306501-mRNA-1"/>
    <property type="gene ID" value="ASIM_0000306501"/>
</dbReference>
<dbReference type="PANTHER" id="PTHR24223">
    <property type="entry name" value="ATP-BINDING CASSETTE SUB-FAMILY C"/>
    <property type="match status" value="1"/>
</dbReference>
<dbReference type="PANTHER" id="PTHR24223:SF447">
    <property type="entry name" value="MULTIDRUG RESISTANCE-ASSOCIATED PROTEIN 5"/>
    <property type="match status" value="1"/>
</dbReference>
<keyword evidence="2" id="KW-0067">ATP-binding</keyword>
<dbReference type="InterPro" id="IPR003439">
    <property type="entry name" value="ABC_transporter-like_ATP-bd"/>
</dbReference>
<dbReference type="GO" id="GO:0042626">
    <property type="term" value="F:ATPase-coupled transmembrane transporter activity"/>
    <property type="evidence" value="ECO:0007669"/>
    <property type="project" value="TreeGrafter"/>
</dbReference>